<feature type="region of interest" description="Disordered" evidence="1">
    <location>
        <begin position="1"/>
        <end position="78"/>
    </location>
</feature>
<evidence type="ECO:0000313" key="3">
    <source>
        <dbReference type="Proteomes" id="UP000717996"/>
    </source>
</evidence>
<evidence type="ECO:0000313" key="2">
    <source>
        <dbReference type="EMBL" id="KAG1531199.1"/>
    </source>
</evidence>
<dbReference type="AlphaFoldDB" id="A0A9P6XRQ6"/>
<accession>A0A9P6XRQ6</accession>
<proteinExistence type="predicted"/>
<dbReference type="EMBL" id="JAANIT010005795">
    <property type="protein sequence ID" value="KAG1531199.1"/>
    <property type="molecule type" value="Genomic_DNA"/>
</dbReference>
<name>A0A9P6XRQ6_RHIOR</name>
<comment type="caution">
    <text evidence="2">The sequence shown here is derived from an EMBL/GenBank/DDBJ whole genome shotgun (WGS) entry which is preliminary data.</text>
</comment>
<protein>
    <submittedName>
        <fullName evidence="2">Uncharacterized protein</fullName>
    </submittedName>
</protein>
<reference evidence="2" key="1">
    <citation type="journal article" date="2020" name="Microb. Genom.">
        <title>Genetic diversity of clinical and environmental Mucorales isolates obtained from an investigation of mucormycosis cases among solid organ transplant recipients.</title>
        <authorList>
            <person name="Nguyen M.H."/>
            <person name="Kaul D."/>
            <person name="Muto C."/>
            <person name="Cheng S.J."/>
            <person name="Richter R.A."/>
            <person name="Bruno V.M."/>
            <person name="Liu G."/>
            <person name="Beyhan S."/>
            <person name="Sundermann A.J."/>
            <person name="Mounaud S."/>
            <person name="Pasculle A.W."/>
            <person name="Nierman W.C."/>
            <person name="Driscoll E."/>
            <person name="Cumbie R."/>
            <person name="Clancy C.J."/>
            <person name="Dupont C.L."/>
        </authorList>
    </citation>
    <scope>NUCLEOTIDE SEQUENCE</scope>
    <source>
        <strain evidence="2">GL16</strain>
    </source>
</reference>
<dbReference type="Proteomes" id="UP000717996">
    <property type="component" value="Unassembled WGS sequence"/>
</dbReference>
<sequence length="78" mass="8420">MVLSANENLPPKKATPDKPPPPILHSNKSWARILRGNVQTSSTPSNPRTSLNTTNRNTIDSPLSESGQLALQATMDKS</sequence>
<gene>
    <name evidence="2" type="ORF">G6F51_013599</name>
</gene>
<feature type="compositionally biased region" description="Polar residues" evidence="1">
    <location>
        <begin position="37"/>
        <end position="71"/>
    </location>
</feature>
<evidence type="ECO:0000256" key="1">
    <source>
        <dbReference type="SAM" id="MobiDB-lite"/>
    </source>
</evidence>
<organism evidence="2 3">
    <name type="scientific">Rhizopus oryzae</name>
    <name type="common">Mucormycosis agent</name>
    <name type="synonym">Rhizopus arrhizus var. delemar</name>
    <dbReference type="NCBI Taxonomy" id="64495"/>
    <lineage>
        <taxon>Eukaryota</taxon>
        <taxon>Fungi</taxon>
        <taxon>Fungi incertae sedis</taxon>
        <taxon>Mucoromycota</taxon>
        <taxon>Mucoromycotina</taxon>
        <taxon>Mucoromycetes</taxon>
        <taxon>Mucorales</taxon>
        <taxon>Mucorineae</taxon>
        <taxon>Rhizopodaceae</taxon>
        <taxon>Rhizopus</taxon>
    </lineage>
</organism>